<dbReference type="PROSITE" id="PS50994">
    <property type="entry name" value="INTEGRASE"/>
    <property type="match status" value="1"/>
</dbReference>
<organism evidence="2">
    <name type="scientific">Trepomonas sp. PC1</name>
    <dbReference type="NCBI Taxonomy" id="1076344"/>
    <lineage>
        <taxon>Eukaryota</taxon>
        <taxon>Metamonada</taxon>
        <taxon>Diplomonadida</taxon>
        <taxon>Hexamitidae</taxon>
        <taxon>Hexamitinae</taxon>
        <taxon>Trepomonas</taxon>
    </lineage>
</organism>
<dbReference type="GO" id="GO:0003676">
    <property type="term" value="F:nucleic acid binding"/>
    <property type="evidence" value="ECO:0007669"/>
    <property type="project" value="InterPro"/>
</dbReference>
<name>A0A146K9L1_9EUKA</name>
<dbReference type="InterPro" id="IPR036397">
    <property type="entry name" value="RNaseH_sf"/>
</dbReference>
<feature type="domain" description="Integrase catalytic" evidence="1">
    <location>
        <begin position="59"/>
        <end position="226"/>
    </location>
</feature>
<dbReference type="Gene3D" id="3.30.420.10">
    <property type="entry name" value="Ribonuclease H-like superfamily/Ribonuclease H"/>
    <property type="match status" value="1"/>
</dbReference>
<sequence>FYLYFSLRMPRTPFLSRFSLIQMQEIKDKYDQGTAVQLLISYYGTTDDTINKIVTHLGGQLRPKKPYVKLHTEVLQQLTTQIIDLKADIPDIGSRKIAVDFRNQQSQVQPSRYVVASQLIQMLLKLPQQTCACIHCDNGCEFKGEFKNICESKGIDIWHTLPRHPWQNGKNERYWRTQTQFLRTSGDKLDWGNYATRLERWYHSQPMRDVKGNSFKSPNDRYLPNLEPTYWQMNQEYSIRFEMKDGTIKYFSKMPNAAKVVITDGTEDQAEDTLAIIDDD</sequence>
<feature type="non-terminal residue" evidence="2">
    <location>
        <position position="1"/>
    </location>
</feature>
<dbReference type="InterPro" id="IPR012337">
    <property type="entry name" value="RNaseH-like_sf"/>
</dbReference>
<proteinExistence type="predicted"/>
<dbReference type="AlphaFoldDB" id="A0A146K9L1"/>
<dbReference type="InterPro" id="IPR001584">
    <property type="entry name" value="Integrase_cat-core"/>
</dbReference>
<reference evidence="2" key="1">
    <citation type="submission" date="2015-07" db="EMBL/GenBank/DDBJ databases">
        <title>Adaptation to a free-living lifestyle via gene acquisitions in the diplomonad Trepomonas sp. PC1.</title>
        <authorList>
            <person name="Xu F."/>
            <person name="Jerlstrom-Hultqvist J."/>
            <person name="Kolisko M."/>
            <person name="Simpson A.G.B."/>
            <person name="Roger A.J."/>
            <person name="Svard S.G."/>
            <person name="Andersson J.O."/>
        </authorList>
    </citation>
    <scope>NUCLEOTIDE SEQUENCE</scope>
    <source>
        <strain evidence="2">PC1</strain>
    </source>
</reference>
<dbReference type="GO" id="GO:0015074">
    <property type="term" value="P:DNA integration"/>
    <property type="evidence" value="ECO:0007669"/>
    <property type="project" value="InterPro"/>
</dbReference>
<accession>A0A146K9L1</accession>
<evidence type="ECO:0000259" key="1">
    <source>
        <dbReference type="PROSITE" id="PS50994"/>
    </source>
</evidence>
<dbReference type="SUPFAM" id="SSF53098">
    <property type="entry name" value="Ribonuclease H-like"/>
    <property type="match status" value="1"/>
</dbReference>
<protein>
    <submittedName>
        <fullName evidence="2">Integrase core domain-containing protein</fullName>
    </submittedName>
</protein>
<dbReference type="EMBL" id="GDID01003972">
    <property type="protein sequence ID" value="JAP92634.1"/>
    <property type="molecule type" value="Transcribed_RNA"/>
</dbReference>
<evidence type="ECO:0000313" key="2">
    <source>
        <dbReference type="EMBL" id="JAP92634.1"/>
    </source>
</evidence>
<gene>
    <name evidence="2" type="ORF">TPC1_15364</name>
</gene>